<gene>
    <name evidence="1" type="ORF">E0Z10_g2122</name>
</gene>
<sequence length="408" mass="46936">MATAVEASGSHDWFNLCQRLETEDVNPQLSSPLYNGLIPAEIRDLIFEFAMTEFPSPNAKTIKSSTWVQQSHDLAPTPEAPNPAPVGNVVERVRSRVQGVLRPRHGMIPLTLSHDPHGADGFDWLRFDNTEPMRVGTALLLTCRRVYLETHNLPLLQTEQRFYCGRGPPNESGDSDGPRTNIGQFVTNWLSKPAPVPGLRQKDLVQSVRLFLQQYWLEDHLLQLVHTGNWFANLEHLQITLRRSDWWDWEHNATIRINPFRGNCYSNHTIDLMRRDMAEEIGNLEFAWDAWGKAFSHMPKLKTLTIDFETSEDKRDEMETLVNWALKWQFPLSDGRHLSTGGQSASKMSWRGLPHHWSKQCVLCGRHPQYRLPGEECHKCNESRRLVSQGYGPQLLVWTCLWQSAQNE</sequence>
<reference evidence="1 2" key="1">
    <citation type="submission" date="2019-03" db="EMBL/GenBank/DDBJ databases">
        <title>Draft genome sequence of Xylaria hypoxylon DSM 108379, a ubiquitous saprotrophic-parasitic fungi on hardwood.</title>
        <authorList>
            <person name="Buettner E."/>
            <person name="Leonhardt S."/>
            <person name="Gebauer A.M."/>
            <person name="Liers C."/>
            <person name="Hofrichter M."/>
            <person name="Kellner H."/>
        </authorList>
    </citation>
    <scope>NUCLEOTIDE SEQUENCE [LARGE SCALE GENOMIC DNA]</scope>
    <source>
        <strain evidence="1 2">DSM 108379</strain>
    </source>
</reference>
<keyword evidence="2" id="KW-1185">Reference proteome</keyword>
<dbReference type="OrthoDB" id="288942at2759"/>
<organism evidence="1 2">
    <name type="scientific">Xylaria hypoxylon</name>
    <dbReference type="NCBI Taxonomy" id="37992"/>
    <lineage>
        <taxon>Eukaryota</taxon>
        <taxon>Fungi</taxon>
        <taxon>Dikarya</taxon>
        <taxon>Ascomycota</taxon>
        <taxon>Pezizomycotina</taxon>
        <taxon>Sordariomycetes</taxon>
        <taxon>Xylariomycetidae</taxon>
        <taxon>Xylariales</taxon>
        <taxon>Xylariaceae</taxon>
        <taxon>Xylaria</taxon>
    </lineage>
</organism>
<evidence type="ECO:0000313" key="1">
    <source>
        <dbReference type="EMBL" id="TGJ86667.1"/>
    </source>
</evidence>
<accession>A0A4Z0YRV9</accession>
<dbReference type="AlphaFoldDB" id="A0A4Z0YRV9"/>
<dbReference type="STRING" id="37992.A0A4Z0YRV9"/>
<dbReference type="EMBL" id="SKBN01000024">
    <property type="protein sequence ID" value="TGJ86667.1"/>
    <property type="molecule type" value="Genomic_DNA"/>
</dbReference>
<evidence type="ECO:0000313" key="2">
    <source>
        <dbReference type="Proteomes" id="UP000297716"/>
    </source>
</evidence>
<protein>
    <submittedName>
        <fullName evidence="1">Uncharacterized protein</fullName>
    </submittedName>
</protein>
<comment type="caution">
    <text evidence="1">The sequence shown here is derived from an EMBL/GenBank/DDBJ whole genome shotgun (WGS) entry which is preliminary data.</text>
</comment>
<proteinExistence type="predicted"/>
<name>A0A4Z0YRV9_9PEZI</name>
<dbReference type="Proteomes" id="UP000297716">
    <property type="component" value="Unassembled WGS sequence"/>
</dbReference>